<gene>
    <name evidence="3" type="ORF">RNJ44_02469</name>
</gene>
<dbReference type="InterPro" id="IPR035999">
    <property type="entry name" value="Sec7_dom_sf"/>
</dbReference>
<keyword evidence="4" id="KW-1185">Reference proteome</keyword>
<dbReference type="PANTHER" id="PTHR10663">
    <property type="entry name" value="GUANYL-NUCLEOTIDE EXCHANGE FACTOR"/>
    <property type="match status" value="1"/>
</dbReference>
<dbReference type="Gene3D" id="1.10.1000.11">
    <property type="entry name" value="Arf Nucleotide-binding Site Opener,domain 2"/>
    <property type="match status" value="1"/>
</dbReference>
<dbReference type="InterPro" id="IPR000904">
    <property type="entry name" value="Sec7_dom"/>
</dbReference>
<dbReference type="Pfam" id="PF01369">
    <property type="entry name" value="Sec7"/>
    <property type="match status" value="1"/>
</dbReference>
<proteinExistence type="predicted"/>
<dbReference type="Gene3D" id="1.10.220.20">
    <property type="match status" value="1"/>
</dbReference>
<dbReference type="SMART" id="SM00222">
    <property type="entry name" value="Sec7"/>
    <property type="match status" value="1"/>
</dbReference>
<feature type="compositionally biased region" description="Polar residues" evidence="1">
    <location>
        <begin position="296"/>
        <end position="313"/>
    </location>
</feature>
<feature type="compositionally biased region" description="Acidic residues" evidence="1">
    <location>
        <begin position="322"/>
        <end position="336"/>
    </location>
</feature>
<dbReference type="Proteomes" id="UP001623330">
    <property type="component" value="Unassembled WGS sequence"/>
</dbReference>
<comment type="caution">
    <text evidence="3">The sequence shown here is derived from an EMBL/GenBank/DDBJ whole genome shotgun (WGS) entry which is preliminary data.</text>
</comment>
<evidence type="ECO:0000259" key="2">
    <source>
        <dbReference type="PROSITE" id="PS50190"/>
    </source>
</evidence>
<feature type="region of interest" description="Disordered" evidence="1">
    <location>
        <begin position="284"/>
        <end position="338"/>
    </location>
</feature>
<dbReference type="SUPFAM" id="SSF48425">
    <property type="entry name" value="Sec7 domain"/>
    <property type="match status" value="1"/>
</dbReference>
<dbReference type="CDD" id="cd00171">
    <property type="entry name" value="Sec7"/>
    <property type="match status" value="1"/>
</dbReference>
<dbReference type="InterPro" id="IPR023394">
    <property type="entry name" value="Sec7_C_sf"/>
</dbReference>
<dbReference type="InterPro" id="IPR032691">
    <property type="entry name" value="Mon2/Sec7/BIG1-like_HUS"/>
</dbReference>
<evidence type="ECO:0000313" key="3">
    <source>
        <dbReference type="EMBL" id="KAL3228524.1"/>
    </source>
</evidence>
<organism evidence="3 4">
    <name type="scientific">Nakaseomyces bracarensis</name>
    <dbReference type="NCBI Taxonomy" id="273131"/>
    <lineage>
        <taxon>Eukaryota</taxon>
        <taxon>Fungi</taxon>
        <taxon>Dikarya</taxon>
        <taxon>Ascomycota</taxon>
        <taxon>Saccharomycotina</taxon>
        <taxon>Saccharomycetes</taxon>
        <taxon>Saccharomycetales</taxon>
        <taxon>Saccharomycetaceae</taxon>
        <taxon>Nakaseomyces</taxon>
    </lineage>
</organism>
<evidence type="ECO:0000256" key="1">
    <source>
        <dbReference type="SAM" id="MobiDB-lite"/>
    </source>
</evidence>
<reference evidence="3 4" key="1">
    <citation type="submission" date="2024-05" db="EMBL/GenBank/DDBJ databases">
        <title>Long read based assembly of the Candida bracarensis genome reveals expanded adhesin content.</title>
        <authorList>
            <person name="Marcet-Houben M."/>
            <person name="Ksiezopolska E."/>
            <person name="Gabaldon T."/>
        </authorList>
    </citation>
    <scope>NUCLEOTIDE SEQUENCE [LARGE SCALE GENOMIC DNA]</scope>
    <source>
        <strain evidence="3 4">CBM6</strain>
    </source>
</reference>
<sequence>MNMPALDAVTIVIKECVSLSTAMRKYSKLATQSGVVALLGGNGEMFNDELGHRKLSSSRQNDPYLSGFVQLRLMLNKLNNLDEVDSLTIFQPFLIILTASSVSGYITSMALDSLQKFFTLKIINESSKNYRVAIRELVDALTHCKFESSSQISDDAVLMKVLFLTNCIIDSHHGDCITDSLMYEVFQTILALACNNRRNEVLRKAAESNIIAITVKVFSKVRNIQQPEIGGKYVNDESYTKNILNGEAFGANIPLSDDASMMSSAESVAVDNIDSKLDQAYTTDRKEGVVVDEQDAATSNTGDSNNNVTVGEQRNTDHDDNVENESIDTTEGDEPALENNKDAADISKKEKIEETSYGLPVAGQYLNLLLSLILPEQKVRHTTTTRILALKLINVAVEIVGDKLTIHPRLFALVSDPIFKSVLFIIQGTDKLSLLQAALQLFTTFVVILGHKLQPQIEMTLKRIFAMLSDGESLNNKNPSKNTPKLDKSRSPPVRELLVEQISILWSRSPLYFTSIFIDFDCELDRSDLAIKFLTVLTKLSLPESAISTTPSVPPICLEGLISFVDDLYEQIKSLDRDKFLEESKNVPKLLQQRELKTEFIRCAEAFNKKPKNGIPLLVEKGFIKSENDRDIAEFLFENNSRFNKKTIGLYLCDPKKTELLQEFIDFFDFKGLRVDEAIRILLTKFRLPGESQQIERIVEAFSKKYVSDQNYNTALLDTEDEKELLESIQPDSDSVFILSYSIIMLNTDLHNPQVKEHMSFEDYSGNLKGCYNSNDFPFWYLDRIYCSIRDKEIVMPEEHHGNERWFEDAWNNLISSATVVTEAEENSSSVIDKLTLMELEKFNKAIYTEMGQQIIETFFRIFEIATDDHIATKMLGSVEKLAYISLFFEMKDTFNDIVHQIAQKTSLMELDEKFKKEDTMPLIEINIEGEKLSTIPVSSASIRLGSSLKAQLATVSFFRIIQKKKEASLLDNQIWSDIVEILTTLYENLLIPADIFPDLQKRLVLSNLPKRAPDVSINKTSETRGFLSTFASYLKGDEEPTEDEVEAANVAQNCIKSCNIPSSLFGNEANITPELIKKLLESVPTTKTQESSSYFESEILFFSELVVGLFLFCKDQKTGHFVIEKLFEFGGIKDLSKRCSRRLMTYKTLMLSILEVEPDFLLRIIQDDFLAKPEIFGEKYFNSKHGSALLKNVLVLSEIEHYRKFICNEETFWTFLRKICVVKEHVQEIYLYTENLLKNNRDVITEKNFTWVLGLVDEISSFGSLASKWESEYSTLVASGHKVEKDNPFQDLVEVSLKSINLTAHLLDKSQFPDIYSTNIVMAIVQALAHQCTNPCEQLRSYAISSLQDSLTDRVTIPSQEIQSLEQLFEDGLIPILMADEQTNVEEIKAVFPMISKLYIHYLKQGITTNETYLRVLNIFNRYVENSEVENQLQQLIIEKKEVEAGNA</sequence>
<accession>A0ABR4NLT1</accession>
<feature type="domain" description="SEC7" evidence="2">
    <location>
        <begin position="589"/>
        <end position="792"/>
    </location>
</feature>
<protein>
    <submittedName>
        <fullName evidence="3">ARF guanine-nucleotide exchange factor 2</fullName>
    </submittedName>
</protein>
<evidence type="ECO:0000313" key="4">
    <source>
        <dbReference type="Proteomes" id="UP001623330"/>
    </source>
</evidence>
<dbReference type="PROSITE" id="PS50190">
    <property type="entry name" value="SEC7"/>
    <property type="match status" value="1"/>
</dbReference>
<dbReference type="PANTHER" id="PTHR10663:SF388">
    <property type="entry name" value="GOLGI-SPECIFIC BREFELDIN A-RESISTANCE GUANINE NUCLEOTIDE EXCHANGE FACTOR 1"/>
    <property type="match status" value="1"/>
</dbReference>
<dbReference type="Pfam" id="PF12783">
    <property type="entry name" value="Sec7-like_HUS"/>
    <property type="match status" value="1"/>
</dbReference>
<dbReference type="EMBL" id="JBEVYD010000013">
    <property type="protein sequence ID" value="KAL3228524.1"/>
    <property type="molecule type" value="Genomic_DNA"/>
</dbReference>
<name>A0ABR4NLT1_9SACH</name>